<keyword evidence="8" id="KW-1185">Reference proteome</keyword>
<dbReference type="KEGG" id="hhl:Halha_2266"/>
<comment type="subcellular location">
    <subcellularLocation>
        <location evidence="1 6">Cytoplasm</location>
        <location evidence="1 6">Cytosol</location>
    </subcellularLocation>
</comment>
<dbReference type="PANTHER" id="PTHR34773">
    <property type="entry name" value="FLAGELLAR SECRETION CHAPERONE FLIS"/>
    <property type="match status" value="1"/>
</dbReference>
<dbReference type="InterPro" id="IPR036584">
    <property type="entry name" value="FliS_sf"/>
</dbReference>
<evidence type="ECO:0000256" key="4">
    <source>
        <dbReference type="ARBA" id="ARBA00022795"/>
    </source>
</evidence>
<keyword evidence="7" id="KW-0282">Flagellum</keyword>
<keyword evidence="7" id="KW-0969">Cilium</keyword>
<name>U3GL14_HALHC</name>
<protein>
    <recommendedName>
        <fullName evidence="6">Flagellar secretion chaperone FliS</fullName>
    </recommendedName>
</protein>
<reference evidence="8" key="1">
    <citation type="submission" date="2012-02" db="EMBL/GenBank/DDBJ databases">
        <title>The complete genome of Halobacteroides halobius DSM 5150.</title>
        <authorList>
            <person name="Lucas S."/>
            <person name="Copeland A."/>
            <person name="Lapidus A."/>
            <person name="Glavina del Rio T."/>
            <person name="Dalin E."/>
            <person name="Tice H."/>
            <person name="Bruce D."/>
            <person name="Goodwin L."/>
            <person name="Pitluck S."/>
            <person name="Peters L."/>
            <person name="Mikhailova N."/>
            <person name="Gu W."/>
            <person name="Kyrpides N."/>
            <person name="Mavromatis K."/>
            <person name="Ivanova N."/>
            <person name="Brettin T."/>
            <person name="Detter J.C."/>
            <person name="Han C."/>
            <person name="Larimer F."/>
            <person name="Land M."/>
            <person name="Hauser L."/>
            <person name="Markowitz V."/>
            <person name="Cheng J.-F."/>
            <person name="Hugenholtz P."/>
            <person name="Woyke T."/>
            <person name="Wu D."/>
            <person name="Tindall B."/>
            <person name="Pomrenke H."/>
            <person name="Brambilla E."/>
            <person name="Klenk H.-P."/>
            <person name="Eisen J.A."/>
        </authorList>
    </citation>
    <scope>NUCLEOTIDE SEQUENCE [LARGE SCALE GENOMIC DNA]</scope>
    <source>
        <strain evidence="8">ATCC 35273 / DSM 5150 / MD-1</strain>
    </source>
</reference>
<keyword evidence="7" id="KW-0966">Cell projection</keyword>
<keyword evidence="5" id="KW-0143">Chaperone</keyword>
<dbReference type="PANTHER" id="PTHR34773:SF1">
    <property type="entry name" value="FLAGELLAR SECRETION CHAPERONE FLIS"/>
    <property type="match status" value="1"/>
</dbReference>
<evidence type="ECO:0000256" key="1">
    <source>
        <dbReference type="ARBA" id="ARBA00004514"/>
    </source>
</evidence>
<proteinExistence type="inferred from homology"/>
<dbReference type="OrthoDB" id="1524959at2"/>
<dbReference type="Proteomes" id="UP000010880">
    <property type="component" value="Chromosome"/>
</dbReference>
<dbReference type="eggNOG" id="COG1516">
    <property type="taxonomic scope" value="Bacteria"/>
</dbReference>
<evidence type="ECO:0000256" key="6">
    <source>
        <dbReference type="PIRNR" id="PIRNR039090"/>
    </source>
</evidence>
<dbReference type="GO" id="GO:0071973">
    <property type="term" value="P:bacterial-type flagellum-dependent cell motility"/>
    <property type="evidence" value="ECO:0007669"/>
    <property type="project" value="TreeGrafter"/>
</dbReference>
<dbReference type="PATRIC" id="fig|748449.3.peg.2185"/>
<evidence type="ECO:0000313" key="8">
    <source>
        <dbReference type="Proteomes" id="UP000010880"/>
    </source>
</evidence>
<gene>
    <name evidence="7" type="ordered locus">Halha_2266</name>
</gene>
<keyword evidence="4 6" id="KW-1005">Bacterial flagellum biogenesis</keyword>
<dbReference type="EMBL" id="CP003359">
    <property type="protein sequence ID" value="AGB42140.1"/>
    <property type="molecule type" value="Genomic_DNA"/>
</dbReference>
<dbReference type="AlphaFoldDB" id="U3GL14"/>
<organism evidence="7 8">
    <name type="scientific">Halobacteroides halobius (strain ATCC 35273 / DSM 5150 / MD-1)</name>
    <dbReference type="NCBI Taxonomy" id="748449"/>
    <lineage>
        <taxon>Bacteria</taxon>
        <taxon>Bacillati</taxon>
        <taxon>Bacillota</taxon>
        <taxon>Clostridia</taxon>
        <taxon>Halanaerobiales</taxon>
        <taxon>Halobacteroidaceae</taxon>
        <taxon>Halobacteroides</taxon>
    </lineage>
</organism>
<dbReference type="STRING" id="748449.Halha_2266"/>
<evidence type="ECO:0000256" key="5">
    <source>
        <dbReference type="ARBA" id="ARBA00023186"/>
    </source>
</evidence>
<evidence type="ECO:0000256" key="3">
    <source>
        <dbReference type="ARBA" id="ARBA00022490"/>
    </source>
</evidence>
<dbReference type="SUPFAM" id="SSF101116">
    <property type="entry name" value="Flagellar export chaperone FliS"/>
    <property type="match status" value="1"/>
</dbReference>
<keyword evidence="3 6" id="KW-0963">Cytoplasm</keyword>
<dbReference type="GO" id="GO:0005829">
    <property type="term" value="C:cytosol"/>
    <property type="evidence" value="ECO:0007669"/>
    <property type="project" value="UniProtKB-SubCell"/>
</dbReference>
<dbReference type="CDD" id="cd16098">
    <property type="entry name" value="FliS"/>
    <property type="match status" value="1"/>
</dbReference>
<sequence>MANNPYQQYKNTQVQTANQEKLLLMLYDGAIKFTRSGKKGVEKEDKDLANNALNRAQSIISELRATLDSDKGGEIAESLDALYEYMNYQLVQANIKKEVEPLEEVLEMLGELKETWVEAAHNLKNKQQGQQAGGINIEG</sequence>
<evidence type="ECO:0000313" key="7">
    <source>
        <dbReference type="EMBL" id="AGB42140.1"/>
    </source>
</evidence>
<dbReference type="GO" id="GO:0044780">
    <property type="term" value="P:bacterial-type flagellum assembly"/>
    <property type="evidence" value="ECO:0007669"/>
    <property type="project" value="InterPro"/>
</dbReference>
<dbReference type="RefSeq" id="WP_015327854.1">
    <property type="nucleotide sequence ID" value="NC_019978.1"/>
</dbReference>
<dbReference type="Gene3D" id="1.20.120.340">
    <property type="entry name" value="Flagellar protein FliS"/>
    <property type="match status" value="1"/>
</dbReference>
<dbReference type="PIRSF" id="PIRSF039090">
    <property type="entry name" value="Flis"/>
    <property type="match status" value="1"/>
</dbReference>
<comment type="similarity">
    <text evidence="2 6">Belongs to the FliS family.</text>
</comment>
<dbReference type="InterPro" id="IPR003713">
    <property type="entry name" value="FliS"/>
</dbReference>
<dbReference type="Pfam" id="PF02561">
    <property type="entry name" value="FliS"/>
    <property type="match status" value="1"/>
</dbReference>
<dbReference type="NCBIfam" id="TIGR00208">
    <property type="entry name" value="fliS"/>
    <property type="match status" value="1"/>
</dbReference>
<dbReference type="HOGENOM" id="CLU_080373_3_2_9"/>
<accession>U3GL14</accession>
<evidence type="ECO:0000256" key="2">
    <source>
        <dbReference type="ARBA" id="ARBA00008787"/>
    </source>
</evidence>